<keyword evidence="1" id="KW-0158">Chromosome</keyword>
<evidence type="ECO:0000313" key="2">
    <source>
        <dbReference type="EMBL" id="KAH0520603.1"/>
    </source>
</evidence>
<dbReference type="GO" id="GO:0046872">
    <property type="term" value="F:metal ion binding"/>
    <property type="evidence" value="ECO:0007669"/>
    <property type="project" value="UniProtKB-KW"/>
</dbReference>
<gene>
    <name evidence="2" type="ORF">LTLLF_205760</name>
</gene>
<comment type="domain">
    <text evidence="1">The primer grip sequence in the RT domain is required for telomerase activity and for stable association with short telomeric primers.</text>
</comment>
<keyword evidence="1" id="KW-0779">Telomere</keyword>
<dbReference type="GO" id="GO:0005730">
    <property type="term" value="C:nucleolus"/>
    <property type="evidence" value="ECO:0007669"/>
    <property type="project" value="UniProtKB-SubCell"/>
</dbReference>
<keyword evidence="1" id="KW-0539">Nucleus</keyword>
<dbReference type="GO" id="GO:0007004">
    <property type="term" value="P:telomere maintenance via telomerase"/>
    <property type="evidence" value="ECO:0007669"/>
    <property type="project" value="TreeGrafter"/>
</dbReference>
<comment type="caution">
    <text evidence="2">The sequence shown here is derived from an EMBL/GenBank/DDBJ whole genome shotgun (WGS) entry which is preliminary data.</text>
</comment>
<dbReference type="PANTHER" id="PTHR12066">
    <property type="entry name" value="TELOMERASE REVERSE TRANSCRIPTASE"/>
    <property type="match status" value="1"/>
</dbReference>
<comment type="domain">
    <text evidence="1">The RNA-interacting domain 2 (RD2) is essential for both interaction with the CR4-CR5 domain of TERC and for DNA synthesis.</text>
</comment>
<comment type="catalytic activity">
    <reaction evidence="1">
        <text>DNA(n) + a 2'-deoxyribonucleoside 5'-triphosphate = DNA(n+1) + diphosphate</text>
        <dbReference type="Rhea" id="RHEA:22508"/>
        <dbReference type="Rhea" id="RHEA-COMP:17339"/>
        <dbReference type="Rhea" id="RHEA-COMP:17340"/>
        <dbReference type="ChEBI" id="CHEBI:33019"/>
        <dbReference type="ChEBI" id="CHEBI:61560"/>
        <dbReference type="ChEBI" id="CHEBI:173112"/>
        <dbReference type="EC" id="2.7.7.49"/>
    </reaction>
</comment>
<dbReference type="GO" id="GO:0003720">
    <property type="term" value="F:telomerase activity"/>
    <property type="evidence" value="ECO:0007669"/>
    <property type="project" value="InterPro"/>
</dbReference>
<dbReference type="GO" id="GO:0070034">
    <property type="term" value="F:telomerase RNA binding"/>
    <property type="evidence" value="ECO:0007669"/>
    <property type="project" value="TreeGrafter"/>
</dbReference>
<comment type="subcellular location">
    <subcellularLocation>
        <location evidence="1">Nucleus</location>
        <location evidence="1">Nucleolus</location>
    </subcellularLocation>
    <subcellularLocation>
        <location evidence="1">Nucleus</location>
        <location evidence="1">Nucleoplasm</location>
    </subcellularLocation>
    <subcellularLocation>
        <location evidence="1">Nucleus</location>
    </subcellularLocation>
    <subcellularLocation>
        <location evidence="1">Chromosome</location>
        <location evidence="1">Telomere</location>
    </subcellularLocation>
    <subcellularLocation>
        <location evidence="1">Cytoplasm</location>
    </subcellularLocation>
    <subcellularLocation>
        <location evidence="1">Nucleus</location>
        <location evidence="1">PML body</location>
    </subcellularLocation>
    <text evidence="1">Shuttling between nuclear and cytoplasm depends on cell cycle, phosphorylation states, transformation and DNA damage. Diffuse localization in the nucleoplasm. Enriched in nucleoli of certain cell types. Translocated to the cytoplasm via nuclear pores in a CRM1/RAN-dependent manner involving oxidative stress-mediated phosphorylation at Tyr. Dephosphorylation at this site by SHP2 retains TERT in the nucleus. Translocated to the nucleus by phosphorylation by AKT.</text>
</comment>
<dbReference type="GO" id="GO:0000333">
    <property type="term" value="C:telomerase catalytic core complex"/>
    <property type="evidence" value="ECO:0007669"/>
    <property type="project" value="TreeGrafter"/>
</dbReference>
<dbReference type="GO" id="GO:0000781">
    <property type="term" value="C:chromosome, telomeric region"/>
    <property type="evidence" value="ECO:0007669"/>
    <property type="project" value="UniProtKB-SubCell"/>
</dbReference>
<evidence type="ECO:0000313" key="3">
    <source>
        <dbReference type="Proteomes" id="UP000710432"/>
    </source>
</evidence>
<name>A0A8J6H199_MICOH</name>
<keyword evidence="1" id="KW-0808">Transferase</keyword>
<accession>A0A8J6H199</accession>
<dbReference type="AlphaFoldDB" id="A0A8J6H199"/>
<dbReference type="GO" id="GO:0016605">
    <property type="term" value="C:PML body"/>
    <property type="evidence" value="ECO:0007669"/>
    <property type="project" value="UniProtKB-SubCell"/>
</dbReference>
<sequence>MALLSVLRVCDPGSQTQCPLSLNIDIRQHLKRVQLQELSREEVRQYQEATYRLRFIPKPIVNMSYSMGTSVFDKEKQAQYFTHRLKTLFSVLNYERTKHPNLLGASVLGLNDVYRTWQTFVLRTCTLG</sequence>
<comment type="function">
    <text evidence="1">Telomerase is a ribonucleoprotein enzyme essential for the replication of chromosome termini in most eukaryotes. Active in progenitor and cancer cells. Inactive, or very low activity, in normal somatic cells. Catalytic component of the teleromerase holoenzyme complex whose main activity is the elongation of telomeres by acting as a reverse transcriptase that adds simple sequence repeats to chromosome ends by copying a template sequence within the RNA component of the enzyme. Catalyzes the RNA-dependent extension of 3'-chromosomal termini with the 6-nucleotide telomeric repeat unit, 5'-TTAGGG-3'. The catalytic cycle involves primer binding, primer extension and release of product once the template boundary has been reached or nascent product translocation followed by further extension. More active on substrates containing 2 or 3 telomeric repeats. Telomerase activity is regulated by a number of factors including telomerase complex-associated proteins, chaperones and polypeptide modifiers. Modulates Wnt signaling. Plays important roles in aging and antiapoptosis.</text>
</comment>
<organism evidence="2 3">
    <name type="scientific">Microtus ochrogaster</name>
    <name type="common">Prairie vole</name>
    <dbReference type="NCBI Taxonomy" id="79684"/>
    <lineage>
        <taxon>Eukaryota</taxon>
        <taxon>Metazoa</taxon>
        <taxon>Chordata</taxon>
        <taxon>Craniata</taxon>
        <taxon>Vertebrata</taxon>
        <taxon>Euteleostomi</taxon>
        <taxon>Mammalia</taxon>
        <taxon>Eutheria</taxon>
        <taxon>Euarchontoglires</taxon>
        <taxon>Glires</taxon>
        <taxon>Rodentia</taxon>
        <taxon>Myomorpha</taxon>
        <taxon>Muroidea</taxon>
        <taxon>Cricetidae</taxon>
        <taxon>Arvicolinae</taxon>
        <taxon>Microtus</taxon>
    </lineage>
</organism>
<evidence type="ECO:0000256" key="1">
    <source>
        <dbReference type="RuleBase" id="RU365061"/>
    </source>
</evidence>
<dbReference type="Proteomes" id="UP000710432">
    <property type="component" value="Unassembled WGS sequence"/>
</dbReference>
<comment type="similarity">
    <text evidence="1">Belongs to the reverse transcriptase family. Telomerase subfamily.</text>
</comment>
<dbReference type="GO" id="GO:0005737">
    <property type="term" value="C:cytoplasm"/>
    <property type="evidence" value="ECO:0007669"/>
    <property type="project" value="UniProtKB-SubCell"/>
</dbReference>
<keyword evidence="1" id="KW-0460">Magnesium</keyword>
<keyword evidence="1" id="KW-0479">Metal-binding</keyword>
<reference evidence="2" key="1">
    <citation type="submission" date="2020-03" db="EMBL/GenBank/DDBJ databases">
        <title>Studies in the Genomics of Life Span.</title>
        <authorList>
            <person name="Glass D."/>
        </authorList>
    </citation>
    <scope>NUCLEOTIDE SEQUENCE</scope>
    <source>
        <strain evidence="2">LTLLF</strain>
        <tissue evidence="2">Muscle</tissue>
    </source>
</reference>
<comment type="domain">
    <text evidence="1">The RNA-interacting domain 1 (RD1)/N-terminal extension (NTE) is required for interaction with the pseudoknot-template domain of each of TERC dimers. It contains anchor sites that bind primer nucleotides upstream of the RNA-DNA hybrid and is thus an essential determinant of repeat addition processivity.</text>
</comment>
<keyword evidence="1 2" id="KW-0695">RNA-directed DNA polymerase</keyword>
<dbReference type="EC" id="2.7.7.49" evidence="1"/>
<dbReference type="PANTHER" id="PTHR12066:SF0">
    <property type="entry name" value="TELOMERASE REVERSE TRANSCRIPTASE"/>
    <property type="match status" value="1"/>
</dbReference>
<dbReference type="InterPro" id="IPR003545">
    <property type="entry name" value="Telomerase_RT"/>
</dbReference>
<proteinExistence type="inferred from homology"/>
<protein>
    <recommendedName>
        <fullName evidence="1">Telomerase reverse transcriptase</fullName>
        <ecNumber evidence="1">2.7.7.49</ecNumber>
    </recommendedName>
    <alternativeName>
        <fullName evidence="1">Telomerase catalytic subunit</fullName>
    </alternativeName>
</protein>
<dbReference type="GO" id="GO:0042162">
    <property type="term" value="F:telomeric DNA binding"/>
    <property type="evidence" value="ECO:0007669"/>
    <property type="project" value="TreeGrafter"/>
</dbReference>
<keyword evidence="1" id="KW-0548">Nucleotidyltransferase</keyword>
<dbReference type="EMBL" id="JAATJU010000583">
    <property type="protein sequence ID" value="KAH0520603.1"/>
    <property type="molecule type" value="Genomic_DNA"/>
</dbReference>